<dbReference type="InterPro" id="IPR019999">
    <property type="entry name" value="Anth_synth_I-like"/>
</dbReference>
<reference evidence="2 3" key="1">
    <citation type="submission" date="2018-06" db="EMBL/GenBank/DDBJ databases">
        <authorList>
            <consortium name="Pathogen Informatics"/>
            <person name="Doyle S."/>
        </authorList>
    </citation>
    <scope>NUCLEOTIDE SEQUENCE [LARGE SCALE GENOMIC DNA]</scope>
    <source>
        <strain evidence="2 3">NCTC7915</strain>
    </source>
</reference>
<keyword evidence="2" id="KW-0032">Aminotransferase</keyword>
<dbReference type="Gene3D" id="3.60.120.10">
    <property type="entry name" value="Anthranilate synthase"/>
    <property type="match status" value="1"/>
</dbReference>
<dbReference type="PANTHER" id="PTHR11236">
    <property type="entry name" value="AMINOBENZOATE/ANTHRANILATE SYNTHASE"/>
    <property type="match status" value="1"/>
</dbReference>
<dbReference type="GO" id="GO:0046820">
    <property type="term" value="F:4-amino-4-deoxychorismate synthase activity"/>
    <property type="evidence" value="ECO:0007669"/>
    <property type="project" value="UniProtKB-EC"/>
</dbReference>
<dbReference type="PANTHER" id="PTHR11236:SF50">
    <property type="entry name" value="AMINODEOXYCHORISMATE SYNTHASE COMPONENT 1"/>
    <property type="match status" value="1"/>
</dbReference>
<dbReference type="InterPro" id="IPR005801">
    <property type="entry name" value="ADC_synthase"/>
</dbReference>
<dbReference type="InterPro" id="IPR043132">
    <property type="entry name" value="BCAT-like_C"/>
</dbReference>
<dbReference type="PRINTS" id="PR00095">
    <property type="entry name" value="ANTSNTHASEI"/>
</dbReference>
<dbReference type="GO" id="GO:0000162">
    <property type="term" value="P:L-tryptophan biosynthetic process"/>
    <property type="evidence" value="ECO:0007669"/>
    <property type="project" value="TreeGrafter"/>
</dbReference>
<dbReference type="AlphaFoldDB" id="A0AA46BP53"/>
<feature type="domain" description="Chorismate-utilising enzyme C-terminal" evidence="1">
    <location>
        <begin position="125"/>
        <end position="403"/>
    </location>
</feature>
<name>A0AA46BP53_9MICO</name>
<evidence type="ECO:0000313" key="2">
    <source>
        <dbReference type="EMBL" id="STD11932.1"/>
    </source>
</evidence>
<dbReference type="EC" id="2.6.1.85" evidence="2"/>
<keyword evidence="2" id="KW-0808">Transferase</keyword>
<accession>A0AA46BP53</accession>
<dbReference type="Pfam" id="PF00425">
    <property type="entry name" value="Chorismate_bind"/>
    <property type="match status" value="1"/>
</dbReference>
<dbReference type="SUPFAM" id="SSF56752">
    <property type="entry name" value="D-aminoacid aminotransferase-like PLP-dependent enzymes"/>
    <property type="match status" value="1"/>
</dbReference>
<dbReference type="EMBL" id="UFYA01000001">
    <property type="protein sequence ID" value="STD11932.1"/>
    <property type="molecule type" value="Genomic_DNA"/>
</dbReference>
<dbReference type="InterPro" id="IPR015890">
    <property type="entry name" value="Chorismate_C"/>
</dbReference>
<dbReference type="InterPro" id="IPR001544">
    <property type="entry name" value="Aminotrans_IV"/>
</dbReference>
<sequence>MKFRGWARFDDLLDGTAVVIQASRGQIAAHNLQGVLPALAEVERRTAAGQWAFGYVAYEAAPAFDPTLTTHAPMPGLPLLWFGFADHVALAPAVGNTQQRSTRKNTPQRTATRMDVGQWHLDWDEDSYSNAIEAVRERIAAGDTYQVNLTCRGYAPVQARKKKTRAAADMLHTYAQLAGQQRGRYNAYIETGQHTVIGASPELFFEWSAAETKDPGAGTVTMRPMKGTAARGADEHGDERAVAGLLASEKERAENLMIVDLVRNDLQRVATVGGVQVQELLTAEKYPTVHQLTSTVTAQLRQGIGLTDLFSVLFPCGSVTGAPKASTMSIIEELETSPRGVYCGAVGMVTPPEQRILPYRARFNVPIRTAVVDADAGQAVYGVGSGVTFDSRAESEWRELAAKTRVLERGPGRFHLIETMRALGNEVTHFEEHMQRLTSSARFCGFRWDEQAVRAAVRTEVARFARCNAGGAAKVRLTLRRDGHIKVVAQQAPPFSPLPLQAPGECPPGERQVGLVIDPEPVYSGDWRLRHKTSLRDVYTVRRERHPEADEVLLVNEKGHVTEGTVTNVAALIGQQWVTPPCEDGLLPGIARRVLCEAGVLQQGHLRPDDVRQATAVAVFNDLRGWRWGRVL</sequence>
<evidence type="ECO:0000313" key="3">
    <source>
        <dbReference type="Proteomes" id="UP000254118"/>
    </source>
</evidence>
<comment type="caution">
    <text evidence="2">The sequence shown here is derived from an EMBL/GenBank/DDBJ whole genome shotgun (WGS) entry which is preliminary data.</text>
</comment>
<organism evidence="2 3">
    <name type="scientific">Dermatophilus congolensis</name>
    <dbReference type="NCBI Taxonomy" id="1863"/>
    <lineage>
        <taxon>Bacteria</taxon>
        <taxon>Bacillati</taxon>
        <taxon>Actinomycetota</taxon>
        <taxon>Actinomycetes</taxon>
        <taxon>Micrococcales</taxon>
        <taxon>Dermatophilaceae</taxon>
        <taxon>Dermatophilus</taxon>
    </lineage>
</organism>
<dbReference type="Proteomes" id="UP000254118">
    <property type="component" value="Unassembled WGS sequence"/>
</dbReference>
<dbReference type="Gene3D" id="3.30.470.10">
    <property type="match status" value="1"/>
</dbReference>
<proteinExistence type="predicted"/>
<dbReference type="Pfam" id="PF01063">
    <property type="entry name" value="Aminotran_4"/>
    <property type="match status" value="1"/>
</dbReference>
<gene>
    <name evidence="2" type="primary">pabB</name>
    <name evidence="2" type="ORF">NCTC7915_01692</name>
</gene>
<dbReference type="Gene3D" id="3.20.10.10">
    <property type="entry name" value="D-amino Acid Aminotransferase, subunit A, domain 2"/>
    <property type="match status" value="1"/>
</dbReference>
<evidence type="ECO:0000259" key="1">
    <source>
        <dbReference type="Pfam" id="PF00425"/>
    </source>
</evidence>
<protein>
    <submittedName>
        <fullName evidence="2">Para-aminobenzoate synthase component 1</fullName>
        <ecNumber evidence="2">2.6.1.85</ecNumber>
    </submittedName>
</protein>
<dbReference type="SUPFAM" id="SSF56322">
    <property type="entry name" value="ADC synthase"/>
    <property type="match status" value="1"/>
</dbReference>
<dbReference type="InterPro" id="IPR043131">
    <property type="entry name" value="BCAT-like_N"/>
</dbReference>
<dbReference type="RefSeq" id="WP_115031227.1">
    <property type="nucleotide sequence ID" value="NZ_UFYA01000001.1"/>
</dbReference>
<dbReference type="InterPro" id="IPR036038">
    <property type="entry name" value="Aminotransferase-like"/>
</dbReference>